<evidence type="ECO:0000256" key="3">
    <source>
        <dbReference type="PROSITE-ProRule" id="PRU01091"/>
    </source>
</evidence>
<protein>
    <recommendedName>
        <fullName evidence="5">OmpR/PhoB-type domain-containing protein</fullName>
    </recommendedName>
</protein>
<dbReference type="SUPFAM" id="SSF82171">
    <property type="entry name" value="DPP6 N-terminal domain-like"/>
    <property type="match status" value="1"/>
</dbReference>
<dbReference type="Gene3D" id="1.10.10.10">
    <property type="entry name" value="Winged helix-like DNA-binding domain superfamily/Winged helix DNA-binding domain"/>
    <property type="match status" value="1"/>
</dbReference>
<proteinExistence type="inferred from homology"/>
<dbReference type="Pfam" id="PF00486">
    <property type="entry name" value="Trans_reg_C"/>
    <property type="match status" value="1"/>
</dbReference>
<dbReference type="PROSITE" id="PS51755">
    <property type="entry name" value="OMPR_PHOB"/>
    <property type="match status" value="1"/>
</dbReference>
<dbReference type="RefSeq" id="WP_039610877.1">
    <property type="nucleotide sequence ID" value="NZ_JWIC01000007.1"/>
</dbReference>
<dbReference type="SMART" id="SM00862">
    <property type="entry name" value="Trans_reg_C"/>
    <property type="match status" value="1"/>
</dbReference>
<keyword evidence="2 3" id="KW-0238">DNA-binding</keyword>
<dbReference type="AlphaFoldDB" id="A0A0C1QA52"/>
<dbReference type="Proteomes" id="UP000031327">
    <property type="component" value="Unassembled WGS sequence"/>
</dbReference>
<keyword evidence="4" id="KW-1133">Transmembrane helix</keyword>
<reference evidence="6 7" key="1">
    <citation type="submission" date="2014-12" db="EMBL/GenBank/DDBJ databases">
        <title>Draft Genome Sequence of Pseudoalteromonas luteoviolacea HI1.</title>
        <authorList>
            <person name="Asahina A.Y."/>
            <person name="Hadfield M.G."/>
        </authorList>
    </citation>
    <scope>NUCLEOTIDE SEQUENCE [LARGE SCALE GENOMIC DNA]</scope>
    <source>
        <strain evidence="6 7">HI1</strain>
    </source>
</reference>
<dbReference type="PANTHER" id="PTHR36842">
    <property type="entry name" value="PROTEIN TOLB HOMOLOG"/>
    <property type="match status" value="1"/>
</dbReference>
<name>A0A0C1QA52_9GAMM</name>
<organism evidence="6 7">
    <name type="scientific">Pseudoalteromonas luteoviolacea</name>
    <dbReference type="NCBI Taxonomy" id="43657"/>
    <lineage>
        <taxon>Bacteria</taxon>
        <taxon>Pseudomonadati</taxon>
        <taxon>Pseudomonadota</taxon>
        <taxon>Gammaproteobacteria</taxon>
        <taxon>Alteromonadales</taxon>
        <taxon>Pseudoalteromonadaceae</taxon>
        <taxon>Pseudoalteromonas</taxon>
    </lineage>
</organism>
<comment type="similarity">
    <text evidence="1">Belongs to the TolB family.</text>
</comment>
<evidence type="ECO:0000256" key="2">
    <source>
        <dbReference type="ARBA" id="ARBA00023125"/>
    </source>
</evidence>
<evidence type="ECO:0000256" key="4">
    <source>
        <dbReference type="SAM" id="Phobius"/>
    </source>
</evidence>
<dbReference type="InterPro" id="IPR001867">
    <property type="entry name" value="OmpR/PhoB-type_DNA-bd"/>
</dbReference>
<dbReference type="InterPro" id="IPR036388">
    <property type="entry name" value="WH-like_DNA-bd_sf"/>
</dbReference>
<evidence type="ECO:0000313" key="7">
    <source>
        <dbReference type="Proteomes" id="UP000031327"/>
    </source>
</evidence>
<dbReference type="GO" id="GO:0006355">
    <property type="term" value="P:regulation of DNA-templated transcription"/>
    <property type="evidence" value="ECO:0007669"/>
    <property type="project" value="InterPro"/>
</dbReference>
<keyword evidence="4" id="KW-0812">Transmembrane</keyword>
<dbReference type="GO" id="GO:0003677">
    <property type="term" value="F:DNA binding"/>
    <property type="evidence" value="ECO:0007669"/>
    <property type="project" value="UniProtKB-UniRule"/>
</dbReference>
<feature type="domain" description="OmpR/PhoB-type" evidence="5">
    <location>
        <begin position="3"/>
        <end position="101"/>
    </location>
</feature>
<dbReference type="CDD" id="cd00383">
    <property type="entry name" value="trans_reg_C"/>
    <property type="match status" value="1"/>
</dbReference>
<dbReference type="GO" id="GO:0000160">
    <property type="term" value="P:phosphorelay signal transduction system"/>
    <property type="evidence" value="ECO:0007669"/>
    <property type="project" value="InterPro"/>
</dbReference>
<feature type="DNA-binding region" description="OmpR/PhoB-type" evidence="3">
    <location>
        <begin position="3"/>
        <end position="101"/>
    </location>
</feature>
<gene>
    <name evidence="6" type="ORF">JF50_18840</name>
</gene>
<dbReference type="SUPFAM" id="SSF46894">
    <property type="entry name" value="C-terminal effector domain of the bipartite response regulators"/>
    <property type="match status" value="1"/>
</dbReference>
<dbReference type="Pfam" id="PF07676">
    <property type="entry name" value="PD40"/>
    <property type="match status" value="2"/>
</dbReference>
<evidence type="ECO:0000259" key="5">
    <source>
        <dbReference type="PROSITE" id="PS51755"/>
    </source>
</evidence>
<dbReference type="Gene3D" id="2.120.10.30">
    <property type="entry name" value="TolB, C-terminal domain"/>
    <property type="match status" value="2"/>
</dbReference>
<dbReference type="InterPro" id="IPR011042">
    <property type="entry name" value="6-blade_b-propeller_TolB-like"/>
</dbReference>
<dbReference type="OrthoDB" id="8430416at2"/>
<comment type="caution">
    <text evidence="6">The sequence shown here is derived from an EMBL/GenBank/DDBJ whole genome shotgun (WGS) entry which is preliminary data.</text>
</comment>
<dbReference type="EMBL" id="JWIC01000007">
    <property type="protein sequence ID" value="KID56305.1"/>
    <property type="molecule type" value="Genomic_DNA"/>
</dbReference>
<sequence length="687" mass="78213">MQFERFLLNDVLIDTQKMSVKVEGSWLPLEHKQLSLIKLLIENAPEPVSRDEIINQLWPNLIVSDNSVSQLVAQIRKTLSDTSKEPKFIKTVPRVGYQCIAVVADAPTFLERGKTPQQNVPFNWLFCGVLVGFLIACIVFFDVNLFKHEHKIKYVSRLTSSPGAEVYLNFSPNGRYLAYSQIVTGESQYDLVVHDLQTNTSHTIKSSRYSEQAPSWSEDGNWLVYYRYSPFSCEIRAVSVHNAIELWRLNRDMALLECNSAHNPQTIIWDHLNTLFVNEVDSGKKVLVKYNINKLKDNGLELSERKVVVEASEYDLFEGEIIYLSEGVWYKAKINNQGDLESSEEIDVQGKPYFGFSNNSFFSVGSDLELHFLGQNSATLYQPYGEISEISIDRNKGLIAHTEGKAEVNLYEYSTLSKQFTAISSNARIDTHASISLDGMQTAYVSEAAHAALQIEEVEIWLKHRYKSSPSLLTKLPKNDKPKLLLFSPNGEYLAVLSESNTLFIINTFSKTPRSVIKENSTLENIYWSNDGKSLHFKTVEDGRLQFWRHDIANSSNYLLPGSSQEYIPLMNKNDSFRAYLSDVEGYLFNALGGEVPLQQLSHSLQLYKPAIYDGGIYYVVRQGHQLSLYNYQIKGQHNHFVSDIGLHLYNVNAALSLSTNYDGSYIIMNRVENLEKDIVLHEFTLD</sequence>
<feature type="transmembrane region" description="Helical" evidence="4">
    <location>
        <begin position="122"/>
        <end position="141"/>
    </location>
</feature>
<evidence type="ECO:0000256" key="1">
    <source>
        <dbReference type="ARBA" id="ARBA00009820"/>
    </source>
</evidence>
<dbReference type="PANTHER" id="PTHR36842:SF1">
    <property type="entry name" value="PROTEIN TOLB"/>
    <property type="match status" value="1"/>
</dbReference>
<keyword evidence="4" id="KW-0472">Membrane</keyword>
<accession>A0A0C1QA52</accession>
<evidence type="ECO:0000313" key="6">
    <source>
        <dbReference type="EMBL" id="KID56305.1"/>
    </source>
</evidence>
<dbReference type="InterPro" id="IPR011659">
    <property type="entry name" value="WD40"/>
</dbReference>
<dbReference type="InterPro" id="IPR016032">
    <property type="entry name" value="Sig_transdc_resp-reg_C-effctor"/>
</dbReference>